<dbReference type="InterPro" id="IPR011049">
    <property type="entry name" value="Serralysin-like_metalloprot_C"/>
</dbReference>
<dbReference type="InterPro" id="IPR001343">
    <property type="entry name" value="Hemolysn_Ca-bd"/>
</dbReference>
<dbReference type="SMART" id="SM00112">
    <property type="entry name" value="CA"/>
    <property type="match status" value="8"/>
</dbReference>
<dbReference type="EMBL" id="VCMV01000013">
    <property type="protein sequence ID" value="KAB0267380.1"/>
    <property type="molecule type" value="Genomic_DNA"/>
</dbReference>
<dbReference type="PANTHER" id="PTHR24027:SF438">
    <property type="entry name" value="CADHERIN 23"/>
    <property type="match status" value="1"/>
</dbReference>
<dbReference type="InterPro" id="IPR039808">
    <property type="entry name" value="Cadherin"/>
</dbReference>
<proteinExistence type="predicted"/>
<dbReference type="GO" id="GO:0005509">
    <property type="term" value="F:calcium ion binding"/>
    <property type="evidence" value="ECO:0007669"/>
    <property type="project" value="InterPro"/>
</dbReference>
<keyword evidence="3" id="KW-0106">Calcium</keyword>
<evidence type="ECO:0000256" key="1">
    <source>
        <dbReference type="ARBA" id="ARBA00004370"/>
    </source>
</evidence>
<feature type="domain" description="Cadherin" evidence="5">
    <location>
        <begin position="517"/>
        <end position="623"/>
    </location>
</feature>
<dbReference type="InterPro" id="IPR038081">
    <property type="entry name" value="CalX-like_sf"/>
</dbReference>
<dbReference type="Gene3D" id="2.60.40.2030">
    <property type="match status" value="1"/>
</dbReference>
<dbReference type="InterPro" id="IPR018511">
    <property type="entry name" value="Hemolysin-typ_Ca-bd_CS"/>
</dbReference>
<feature type="domain" description="Cadherin" evidence="5">
    <location>
        <begin position="133"/>
        <end position="266"/>
    </location>
</feature>
<feature type="domain" description="Cadherin" evidence="5">
    <location>
        <begin position="852"/>
        <end position="974"/>
    </location>
</feature>
<evidence type="ECO:0000256" key="4">
    <source>
        <dbReference type="ARBA" id="ARBA00023136"/>
    </source>
</evidence>
<dbReference type="GO" id="GO:0045296">
    <property type="term" value="F:cadherin binding"/>
    <property type="evidence" value="ECO:0007669"/>
    <property type="project" value="TreeGrafter"/>
</dbReference>
<evidence type="ECO:0000259" key="5">
    <source>
        <dbReference type="PROSITE" id="PS50268"/>
    </source>
</evidence>
<evidence type="ECO:0000313" key="7">
    <source>
        <dbReference type="Proteomes" id="UP000325684"/>
    </source>
</evidence>
<dbReference type="PRINTS" id="PR00313">
    <property type="entry name" value="CABNDNGRPT"/>
</dbReference>
<dbReference type="RefSeq" id="WP_150943370.1">
    <property type="nucleotide sequence ID" value="NZ_VCMV01000013.1"/>
</dbReference>
<dbReference type="Gene3D" id="2.60.40.60">
    <property type="entry name" value="Cadherins"/>
    <property type="match status" value="7"/>
</dbReference>
<dbReference type="PROSITE" id="PS00330">
    <property type="entry name" value="HEMOLYSIN_CALCIUM"/>
    <property type="match status" value="1"/>
</dbReference>
<dbReference type="Pfam" id="PF00353">
    <property type="entry name" value="HemolysinCabind"/>
    <property type="match status" value="1"/>
</dbReference>
<dbReference type="GO" id="GO:0007156">
    <property type="term" value="P:homophilic cell adhesion via plasma membrane adhesion molecules"/>
    <property type="evidence" value="ECO:0007669"/>
    <property type="project" value="InterPro"/>
</dbReference>
<feature type="domain" description="Cadherin" evidence="5">
    <location>
        <begin position="1092"/>
        <end position="1185"/>
    </location>
</feature>
<evidence type="ECO:0000256" key="2">
    <source>
        <dbReference type="ARBA" id="ARBA00022737"/>
    </source>
</evidence>
<dbReference type="GO" id="GO:0008013">
    <property type="term" value="F:beta-catenin binding"/>
    <property type="evidence" value="ECO:0007669"/>
    <property type="project" value="TreeGrafter"/>
</dbReference>
<dbReference type="InterPro" id="IPR002126">
    <property type="entry name" value="Cadherin-like_dom"/>
</dbReference>
<feature type="domain" description="Cadherin" evidence="5">
    <location>
        <begin position="394"/>
        <end position="516"/>
    </location>
</feature>
<comment type="caution">
    <text evidence="6">The sequence shown here is derived from an EMBL/GenBank/DDBJ whole genome shotgun (WGS) entry which is preliminary data.</text>
</comment>
<dbReference type="SUPFAM" id="SSF51120">
    <property type="entry name" value="beta-Roll"/>
    <property type="match status" value="1"/>
</dbReference>
<evidence type="ECO:0000313" key="6">
    <source>
        <dbReference type="EMBL" id="KAB0267380.1"/>
    </source>
</evidence>
<dbReference type="SUPFAM" id="SSF49313">
    <property type="entry name" value="Cadherin-like"/>
    <property type="match status" value="7"/>
</dbReference>
<reference evidence="6 7" key="1">
    <citation type="journal article" date="2019" name="Microorganisms">
        <title>Genome Insights into the Novel Species Microvirga brassicacearum, a Rapeseed Endophyte with Biotechnological Potential.</title>
        <authorList>
            <person name="Jimenez-Gomez A."/>
            <person name="Saati-Santamaria Z."/>
            <person name="Igual J.M."/>
            <person name="Rivas R."/>
            <person name="Mateos P.F."/>
            <person name="Garcia-Fraile P."/>
        </authorList>
    </citation>
    <scope>NUCLEOTIDE SEQUENCE [LARGE SCALE GENOMIC DNA]</scope>
    <source>
        <strain evidence="6 7">CDVBN77</strain>
    </source>
</reference>
<dbReference type="PANTHER" id="PTHR24027">
    <property type="entry name" value="CADHERIN-23"/>
    <property type="match status" value="1"/>
</dbReference>
<dbReference type="GO" id="GO:0016342">
    <property type="term" value="C:catenin complex"/>
    <property type="evidence" value="ECO:0007669"/>
    <property type="project" value="TreeGrafter"/>
</dbReference>
<organism evidence="6 7">
    <name type="scientific">Microvirga brassicacearum</name>
    <dbReference type="NCBI Taxonomy" id="2580413"/>
    <lineage>
        <taxon>Bacteria</taxon>
        <taxon>Pseudomonadati</taxon>
        <taxon>Pseudomonadota</taxon>
        <taxon>Alphaproteobacteria</taxon>
        <taxon>Hyphomicrobiales</taxon>
        <taxon>Methylobacteriaceae</taxon>
        <taxon>Microvirga</taxon>
    </lineage>
</organism>
<gene>
    <name evidence="6" type="ORF">FEZ63_08690</name>
</gene>
<name>A0A5N3PCE9_9HYPH</name>
<feature type="domain" description="Cadherin" evidence="5">
    <location>
        <begin position="737"/>
        <end position="853"/>
    </location>
</feature>
<dbReference type="Gene3D" id="2.150.10.10">
    <property type="entry name" value="Serralysin-like metalloprotease, C-terminal"/>
    <property type="match status" value="1"/>
</dbReference>
<dbReference type="SUPFAM" id="SSF141072">
    <property type="entry name" value="CalX-like"/>
    <property type="match status" value="1"/>
</dbReference>
<comment type="subcellular location">
    <subcellularLocation>
        <location evidence="1">Membrane</location>
    </subcellularLocation>
</comment>
<accession>A0A5N3PCE9</accession>
<protein>
    <recommendedName>
        <fullName evidence="5">Cadherin domain-containing protein</fullName>
    </recommendedName>
</protein>
<evidence type="ECO:0000256" key="3">
    <source>
        <dbReference type="ARBA" id="ARBA00022837"/>
    </source>
</evidence>
<dbReference type="InterPro" id="IPR015919">
    <property type="entry name" value="Cadherin-like_sf"/>
</dbReference>
<feature type="domain" description="Cadherin" evidence="5">
    <location>
        <begin position="967"/>
        <end position="1082"/>
    </location>
</feature>
<dbReference type="OrthoDB" id="8016394at2"/>
<keyword evidence="7" id="KW-1185">Reference proteome</keyword>
<dbReference type="PROSITE" id="PS50268">
    <property type="entry name" value="CADHERIN_2"/>
    <property type="match status" value="8"/>
</dbReference>
<dbReference type="Proteomes" id="UP000325684">
    <property type="component" value="Unassembled WGS sequence"/>
</dbReference>
<sequence>MPRNLTFQACNGFTQANLLSVEIPENLAAGTVLGKLVGFVAGEDLSKLVWNPLTASGQPGSDSGRYKIIQATSGGVGYAAGDLVVVIDDATKTSYETANDYINAIKYSSTSAPGYTALDTYNVGFGLPMADLNEGPKNVALSNNTIVEEQVNLSIGDLSSFDEDDDYWGGTNPIVYSIVTGLDSDFFELTGTNNRSLKLKANKKLDYETAKVDPVTLERYYEVKIKATDGGGYDIDGNQLDSSTSANSETIVRVFVTNASEAVPVVQFSTAAPTVTHDEGNSGAVTYTYTLSRDSATGGSSTVNWTVSATGANAATTADFGGAFPSGTATFFGSDLTTTFNVTVTGDTAVEPDEQFTVTLTPLTTGGNATVLATNSTASGQIDNDDNAPPTNPTITVAAVDLAENGAAVASVATVMSTDDNFGGTTLQYEIVTNPGNLFTINNAGVISFAGGANYESSTVGLQTENAGQPNERKYFNVVVRAVESGGGLTSGNTTVKVYLNDLNEALTDATYAPNVMSENAAAGTSVAAAPSVVDPDTVAANRDFRYSLVNADGSNYSGTAFAINATTGAISVGAGGLPNVSSQTVIPVYVKITDKGGAGFSHTEQVDVTVNPINTPPTNPTITVAAVDLAENGAAVASVATVASTDDNFGGTTLQYEIVTNPGNLFTINNAGVISFAANANYESTTVGLQTENAGQPNERKYFNVVVRAVESGGGLTSGNTTVKVYLNDLNEGPSDATYTPNVMSESAPSGTPVAAAPTVVDPDTAAANRNFRFYLVNADDTNYSGNSFTINSTTGAISVGAGGLPSVAVQTVVPVYVKIIDMGGTGFSYTEQVDVTVNPASVNSPPTAPTISVAAVDLTENGTAVASVATVASSDDNFGGTTLQYEIVTNPGNLFTINNAGVISFAGGANYESSTIGLQTENAGQPNERKYFNVVVRAVESGGGLTSGNTTVKVYLDDLNEGPTDATYTPNAIIENAIVGTTIAVAPTVTDPDTVEANRNFRYSLVNADGTNYIGNSFTINDTTGEIKVGVGGLPNVAVQTVIPVYVKITDMGGTGASHTEQVDVTVNPVGHQPAQPPNDIQLSGTTALEYAATGTEIGTLTATDPDGAGAFTFLLTDDRFEIVGSRLLVKNGFKLDFEQARSHQVAVQVKDATGLTFTKNLTINVGDVNPEFTLGTVGDDVFYGGAANDRLSGNFGNDRLYGGAGNDIVKGERGNDVIGGGDGKDKLYGFKGSASKDAFVFDTKLTSKSVANKHKDVIYDFGPKYDSIYLDDAAFTNKTIAKYAKGKGVSLDKKLKFKSSFFKVGDKALDKDDFLIFNKAKGKLYWDVDGSGSKGMLEIATIKLQKGESTTLTYKDFFFI</sequence>
<keyword evidence="4" id="KW-0472">Membrane</keyword>
<feature type="domain" description="Cadherin" evidence="5">
    <location>
        <begin position="622"/>
        <end position="744"/>
    </location>
</feature>
<keyword evidence="2" id="KW-0677">Repeat</keyword>
<dbReference type="GO" id="GO:0016477">
    <property type="term" value="P:cell migration"/>
    <property type="evidence" value="ECO:0007669"/>
    <property type="project" value="TreeGrafter"/>
</dbReference>
<dbReference type="CDD" id="cd11304">
    <property type="entry name" value="Cadherin_repeat"/>
    <property type="match status" value="8"/>
</dbReference>